<dbReference type="GO" id="GO:0070773">
    <property type="term" value="F:protein-N-terminal glutamine amidohydrolase activity"/>
    <property type="evidence" value="ECO:0007669"/>
    <property type="project" value="UniProtKB-UniRule"/>
</dbReference>
<comment type="function">
    <text evidence="8">Mediates the side-chain deamidation of N-terminal glutamine residues to glutamate, an important step in N-end rule pathway of protein degradation. Conversion of the resulting N-terminal glutamine to glutamate renders the protein susceptible to arginylation, polyubiquitination and degradation as specified by the N-end rule. Does not act on substrates with internal or C-terminal glutamine and does not act on non-glutamine residues in any position.</text>
</comment>
<dbReference type="Pfam" id="PF09764">
    <property type="entry name" value="Nt_Gln_amidase"/>
    <property type="match status" value="1"/>
</dbReference>
<dbReference type="InParanoid" id="A0A1Y1Y117"/>
<reference evidence="10 11" key="1">
    <citation type="submission" date="2016-07" db="EMBL/GenBank/DDBJ databases">
        <title>Pervasive Adenine N6-methylation of Active Genes in Fungi.</title>
        <authorList>
            <consortium name="DOE Joint Genome Institute"/>
            <person name="Mondo S.J."/>
            <person name="Dannebaum R.O."/>
            <person name="Kuo R.C."/>
            <person name="Labutti K."/>
            <person name="Haridas S."/>
            <person name="Kuo A."/>
            <person name="Salamov A."/>
            <person name="Ahrendt S.R."/>
            <person name="Lipzen A."/>
            <person name="Sullivan W."/>
            <person name="Andreopoulos W.B."/>
            <person name="Clum A."/>
            <person name="Lindquist E."/>
            <person name="Daum C."/>
            <person name="Ramamoorthy G.K."/>
            <person name="Gryganskyi A."/>
            <person name="Culley D."/>
            <person name="Magnuson J.K."/>
            <person name="James T.Y."/>
            <person name="O'Malley M.A."/>
            <person name="Stajich J.E."/>
            <person name="Spatafora J.W."/>
            <person name="Visel A."/>
            <person name="Grigoriev I.V."/>
        </authorList>
    </citation>
    <scope>NUCLEOTIDE SEQUENCE [LARGE SCALE GENOMIC DNA]</scope>
    <source>
        <strain evidence="10 11">CBS 931.73</strain>
    </source>
</reference>
<dbReference type="Gene3D" id="3.10.620.10">
    <property type="entry name" value="Protein N-terminal glutamine amidohydrolase, alpha beta roll"/>
    <property type="match status" value="1"/>
</dbReference>
<dbReference type="InterPro" id="IPR023128">
    <property type="entry name" value="Prot_N_Gln_amidohydro_ab_roll"/>
</dbReference>
<evidence type="ECO:0000256" key="4">
    <source>
        <dbReference type="ARBA" id="ARBA00021247"/>
    </source>
</evidence>
<evidence type="ECO:0000259" key="9">
    <source>
        <dbReference type="Pfam" id="PF09764"/>
    </source>
</evidence>
<comment type="subunit">
    <text evidence="2 8">Monomer.</text>
</comment>
<evidence type="ECO:0000256" key="5">
    <source>
        <dbReference type="ARBA" id="ARBA00022801"/>
    </source>
</evidence>
<dbReference type="PANTHER" id="PTHR13035">
    <property type="entry name" value="PROTEIN N-TERMINAL GLUTAMINE AMIDOHYDROLASE"/>
    <property type="match status" value="1"/>
</dbReference>
<comment type="similarity">
    <text evidence="1 8">Belongs to the NTAQ1 family.</text>
</comment>
<evidence type="ECO:0000313" key="10">
    <source>
        <dbReference type="EMBL" id="ORX91711.1"/>
    </source>
</evidence>
<organism evidence="10 11">
    <name type="scientific">Basidiobolus meristosporus CBS 931.73</name>
    <dbReference type="NCBI Taxonomy" id="1314790"/>
    <lineage>
        <taxon>Eukaryota</taxon>
        <taxon>Fungi</taxon>
        <taxon>Fungi incertae sedis</taxon>
        <taxon>Zoopagomycota</taxon>
        <taxon>Entomophthoromycotina</taxon>
        <taxon>Basidiobolomycetes</taxon>
        <taxon>Basidiobolales</taxon>
        <taxon>Basidiobolaceae</taxon>
        <taxon>Basidiobolus</taxon>
    </lineage>
</organism>
<dbReference type="OrthoDB" id="191192at2759"/>
<dbReference type="GO" id="GO:0005634">
    <property type="term" value="C:nucleus"/>
    <property type="evidence" value="ECO:0007669"/>
    <property type="project" value="TreeGrafter"/>
</dbReference>
<dbReference type="PANTHER" id="PTHR13035:SF0">
    <property type="entry name" value="PROTEIN N-TERMINAL GLUTAMINE AMIDOHYDROLASE"/>
    <property type="match status" value="1"/>
</dbReference>
<dbReference type="Proteomes" id="UP000193498">
    <property type="component" value="Unassembled WGS sequence"/>
</dbReference>
<dbReference type="EMBL" id="MCFE01000310">
    <property type="protein sequence ID" value="ORX91711.1"/>
    <property type="molecule type" value="Genomic_DNA"/>
</dbReference>
<dbReference type="AlphaFoldDB" id="A0A1Y1Y117"/>
<comment type="caution">
    <text evidence="10">The sequence shown here is derived from an EMBL/GenBank/DDBJ whole genome shotgun (WGS) entry which is preliminary data.</text>
</comment>
<accession>A0A1Y1Y117</accession>
<gene>
    <name evidence="10" type="ORF">K493DRAFT_49203</name>
</gene>
<evidence type="ECO:0000313" key="11">
    <source>
        <dbReference type="Proteomes" id="UP000193498"/>
    </source>
</evidence>
<keyword evidence="5 8" id="KW-0378">Hydrolase</keyword>
<feature type="domain" description="Protein N-terminal glutamine amidohydrolase alpha beta roll" evidence="9">
    <location>
        <begin position="16"/>
        <end position="145"/>
    </location>
</feature>
<evidence type="ECO:0000256" key="3">
    <source>
        <dbReference type="ARBA" id="ARBA00012718"/>
    </source>
</evidence>
<dbReference type="GO" id="GO:0008418">
    <property type="term" value="F:protein-N-terminal asparagine amidohydrolase activity"/>
    <property type="evidence" value="ECO:0007669"/>
    <property type="project" value="UniProtKB-UniRule"/>
</dbReference>
<evidence type="ECO:0000256" key="2">
    <source>
        <dbReference type="ARBA" id="ARBA00011245"/>
    </source>
</evidence>
<proteinExistence type="inferred from homology"/>
<dbReference type="GO" id="GO:0005829">
    <property type="term" value="C:cytosol"/>
    <property type="evidence" value="ECO:0007669"/>
    <property type="project" value="TreeGrafter"/>
</dbReference>
<evidence type="ECO:0000256" key="8">
    <source>
        <dbReference type="RuleBase" id="RU367082"/>
    </source>
</evidence>
<evidence type="ECO:0000256" key="6">
    <source>
        <dbReference type="ARBA" id="ARBA00029677"/>
    </source>
</evidence>
<evidence type="ECO:0000256" key="7">
    <source>
        <dbReference type="ARBA" id="ARBA00048768"/>
    </source>
</evidence>
<evidence type="ECO:0000256" key="1">
    <source>
        <dbReference type="ARBA" id="ARBA00008985"/>
    </source>
</evidence>
<dbReference type="InterPro" id="IPR039733">
    <property type="entry name" value="NTAQ1"/>
</dbReference>
<dbReference type="EC" id="3.5.1.122" evidence="3 8"/>
<comment type="catalytic activity">
    <reaction evidence="7 8">
        <text>N-terminal L-glutaminyl-[protein] + H2O = N-terminal L-glutamyl-[protein] + NH4(+)</text>
        <dbReference type="Rhea" id="RHEA:50680"/>
        <dbReference type="Rhea" id="RHEA-COMP:12668"/>
        <dbReference type="Rhea" id="RHEA-COMP:12777"/>
        <dbReference type="ChEBI" id="CHEBI:15377"/>
        <dbReference type="ChEBI" id="CHEBI:28938"/>
        <dbReference type="ChEBI" id="CHEBI:64721"/>
        <dbReference type="ChEBI" id="CHEBI:64722"/>
        <dbReference type="EC" id="3.5.1.122"/>
    </reaction>
</comment>
<sequence>MGEFNRAIHFRWTRVNNHAVSLKDYHVILVWKGAASLVYDFDSILPFPCPFKEYCENTIPSAIPLPDIFHRNYRVISAAAYLATFASDRSHMRTESGWIKQPPTYEPIFTQESRMNLPVFIDMINNLQSNAYGKVLKEEEFLEYFG</sequence>
<keyword evidence="11" id="KW-1185">Reference proteome</keyword>
<protein>
    <recommendedName>
        <fullName evidence="4 8">Protein N-terminal glutamine amidohydrolase</fullName>
        <ecNumber evidence="3 8">3.5.1.122</ecNumber>
    </recommendedName>
    <alternativeName>
        <fullName evidence="6 8">Protein NH2-terminal glutamine deamidase</fullName>
    </alternativeName>
</protein>
<dbReference type="InterPro" id="IPR037132">
    <property type="entry name" value="N_Gln_amidohydro_ab_roll_sf"/>
</dbReference>
<name>A0A1Y1Y117_9FUNG</name>